<dbReference type="Gene3D" id="2.30.110.10">
    <property type="entry name" value="Electron Transport, Fmn-binding Protein, Chain A"/>
    <property type="match status" value="1"/>
</dbReference>
<gene>
    <name evidence="3" type="ORF">AB5J52_13690</name>
</gene>
<dbReference type="NCBIfam" id="TIGR03618">
    <property type="entry name" value="Rv1155_F420"/>
    <property type="match status" value="1"/>
</dbReference>
<reference evidence="3" key="1">
    <citation type="submission" date="2024-07" db="EMBL/GenBank/DDBJ databases">
        <authorList>
            <person name="Yu S.T."/>
        </authorList>
    </citation>
    <scope>NUCLEOTIDE SEQUENCE</scope>
    <source>
        <strain evidence="3">R39</strain>
    </source>
</reference>
<keyword evidence="1" id="KW-0560">Oxidoreductase</keyword>
<dbReference type="InterPro" id="IPR011576">
    <property type="entry name" value="Pyridox_Oxase_N"/>
</dbReference>
<dbReference type="AlphaFoldDB" id="A0AB39QK59"/>
<proteinExistence type="predicted"/>
<dbReference type="GO" id="GO:0005829">
    <property type="term" value="C:cytosol"/>
    <property type="evidence" value="ECO:0007669"/>
    <property type="project" value="TreeGrafter"/>
</dbReference>
<dbReference type="RefSeq" id="WP_369222397.1">
    <property type="nucleotide sequence ID" value="NZ_CP163441.1"/>
</dbReference>
<dbReference type="PANTHER" id="PTHR35176">
    <property type="entry name" value="HEME OXYGENASE HI_0854-RELATED"/>
    <property type="match status" value="1"/>
</dbReference>
<evidence type="ECO:0000256" key="1">
    <source>
        <dbReference type="ARBA" id="ARBA00023002"/>
    </source>
</evidence>
<evidence type="ECO:0000313" key="3">
    <source>
        <dbReference type="EMBL" id="XDQ43225.1"/>
    </source>
</evidence>
<organism evidence="3">
    <name type="scientific">Streptomyces sp. R39</name>
    <dbReference type="NCBI Taxonomy" id="3238631"/>
    <lineage>
        <taxon>Bacteria</taxon>
        <taxon>Bacillati</taxon>
        <taxon>Actinomycetota</taxon>
        <taxon>Actinomycetes</taxon>
        <taxon>Kitasatosporales</taxon>
        <taxon>Streptomycetaceae</taxon>
        <taxon>Streptomyces</taxon>
    </lineage>
</organism>
<name>A0AB39QK59_9ACTN</name>
<dbReference type="GO" id="GO:0070967">
    <property type="term" value="F:coenzyme F420 binding"/>
    <property type="evidence" value="ECO:0007669"/>
    <property type="project" value="TreeGrafter"/>
</dbReference>
<dbReference type="InterPro" id="IPR019920">
    <property type="entry name" value="F420-binding_dom_put"/>
</dbReference>
<dbReference type="InterPro" id="IPR012349">
    <property type="entry name" value="Split_barrel_FMN-bd"/>
</dbReference>
<dbReference type="GO" id="GO:0016627">
    <property type="term" value="F:oxidoreductase activity, acting on the CH-CH group of donors"/>
    <property type="evidence" value="ECO:0007669"/>
    <property type="project" value="TreeGrafter"/>
</dbReference>
<dbReference type="Pfam" id="PF01243">
    <property type="entry name" value="PNPOx_N"/>
    <property type="match status" value="1"/>
</dbReference>
<accession>A0AB39QK59</accession>
<protein>
    <submittedName>
        <fullName evidence="3">Pyridoxamine 5'-phosphate oxidase family protein</fullName>
    </submittedName>
</protein>
<sequence>MCADIFSQVPGYSEFWSEYHLCTLTTLRPDGSPHVVPVGVTVDAHAGIARIITRKSSKKIANIQASRPGQAHVAVCQVDGGRWASLEGTAEVLTDTAAVEDAVGRYADRYGRTPEPDPERVVIEITITRAMGMASRSRPTPSGRTA</sequence>
<dbReference type="SUPFAM" id="SSF50475">
    <property type="entry name" value="FMN-binding split barrel"/>
    <property type="match status" value="1"/>
</dbReference>
<feature type="domain" description="Pyridoxamine 5'-phosphate oxidase N-terminal" evidence="2">
    <location>
        <begin position="13"/>
        <end position="130"/>
    </location>
</feature>
<evidence type="ECO:0000259" key="2">
    <source>
        <dbReference type="Pfam" id="PF01243"/>
    </source>
</evidence>
<dbReference type="PANTHER" id="PTHR35176:SF1">
    <property type="entry name" value="F420H(2)-DEPENDENT BILIVERDIN REDUCTASE"/>
    <property type="match status" value="1"/>
</dbReference>
<dbReference type="InterPro" id="IPR052019">
    <property type="entry name" value="F420H2_bilvrd_red/Heme_oxyg"/>
</dbReference>
<dbReference type="EMBL" id="CP163441">
    <property type="protein sequence ID" value="XDQ43225.1"/>
    <property type="molecule type" value="Genomic_DNA"/>
</dbReference>